<protein>
    <submittedName>
        <fullName evidence="6">ATP-binding cassette domain-containing protein</fullName>
    </submittedName>
</protein>
<keyword evidence="2" id="KW-0813">Transport</keyword>
<name>A0ABW1IK84_9BACL</name>
<dbReference type="EMBL" id="JBHSQV010000027">
    <property type="protein sequence ID" value="MFC5985476.1"/>
    <property type="molecule type" value="Genomic_DNA"/>
</dbReference>
<dbReference type="RefSeq" id="WP_379892350.1">
    <property type="nucleotide sequence ID" value="NZ_CBCSCT010000009.1"/>
</dbReference>
<dbReference type="PROSITE" id="PS50893">
    <property type="entry name" value="ABC_TRANSPORTER_2"/>
    <property type="match status" value="1"/>
</dbReference>
<dbReference type="PANTHER" id="PTHR43335">
    <property type="entry name" value="ABC TRANSPORTER, ATP-BINDING PROTEIN"/>
    <property type="match status" value="1"/>
</dbReference>
<keyword evidence="7" id="KW-1185">Reference proteome</keyword>
<evidence type="ECO:0000313" key="7">
    <source>
        <dbReference type="Proteomes" id="UP001596250"/>
    </source>
</evidence>
<dbReference type="PANTHER" id="PTHR43335:SF2">
    <property type="entry name" value="ABC TRANSPORTER, ATP-BINDING PROTEIN"/>
    <property type="match status" value="1"/>
</dbReference>
<dbReference type="Pfam" id="PF00005">
    <property type="entry name" value="ABC_tran"/>
    <property type="match status" value="1"/>
</dbReference>
<evidence type="ECO:0000256" key="2">
    <source>
        <dbReference type="ARBA" id="ARBA00022448"/>
    </source>
</evidence>
<keyword evidence="4 6" id="KW-0067">ATP-binding</keyword>
<accession>A0ABW1IK84</accession>
<evidence type="ECO:0000256" key="3">
    <source>
        <dbReference type="ARBA" id="ARBA00022741"/>
    </source>
</evidence>
<keyword evidence="3" id="KW-0547">Nucleotide-binding</keyword>
<gene>
    <name evidence="6" type="ORF">ACFPXP_03370</name>
</gene>
<sequence length="234" mass="26551">MIRILDVSKQYDRETLVLQQIELHMKTGVMGLLGFNGAGKSTLLKIMAGIEEPTAGDVMICGYSVRSEPDEVRSRIGYLPQHFEMYPHLTGREMLDYACTLKGIRSRKKRKEIVTRLLYELNLEAKAKDKIKTYSTGMKQRLGLAQAMIGEPPVLIIDEPTVGLDPEEKMRVRKLLAAYGREHTVVLSTHILSDVENCCTHAAVLDEGKIRWFGIPDCKSEYREILMEGHHRHA</sequence>
<dbReference type="InterPro" id="IPR003439">
    <property type="entry name" value="ABC_transporter-like_ATP-bd"/>
</dbReference>
<proteinExistence type="inferred from homology"/>
<comment type="caution">
    <text evidence="6">The sequence shown here is derived from an EMBL/GenBank/DDBJ whole genome shotgun (WGS) entry which is preliminary data.</text>
</comment>
<evidence type="ECO:0000259" key="5">
    <source>
        <dbReference type="PROSITE" id="PS50893"/>
    </source>
</evidence>
<feature type="domain" description="ABC transporter" evidence="5">
    <location>
        <begin position="2"/>
        <end position="232"/>
    </location>
</feature>
<reference evidence="7" key="1">
    <citation type="journal article" date="2019" name="Int. J. Syst. Evol. Microbiol.">
        <title>The Global Catalogue of Microorganisms (GCM) 10K type strain sequencing project: providing services to taxonomists for standard genome sequencing and annotation.</title>
        <authorList>
            <consortium name="The Broad Institute Genomics Platform"/>
            <consortium name="The Broad Institute Genome Sequencing Center for Infectious Disease"/>
            <person name="Wu L."/>
            <person name="Ma J."/>
        </authorList>
    </citation>
    <scope>NUCLEOTIDE SEQUENCE [LARGE SCALE GENOMIC DNA]</scope>
    <source>
        <strain evidence="7">CCM 8749</strain>
    </source>
</reference>
<dbReference type="GO" id="GO:0005524">
    <property type="term" value="F:ATP binding"/>
    <property type="evidence" value="ECO:0007669"/>
    <property type="project" value="UniProtKB-KW"/>
</dbReference>
<dbReference type="Gene3D" id="3.40.50.300">
    <property type="entry name" value="P-loop containing nucleotide triphosphate hydrolases"/>
    <property type="match status" value="1"/>
</dbReference>
<organism evidence="6 7">
    <name type="scientific">Marinicrinis lubricantis</name>
    <dbReference type="NCBI Taxonomy" id="2086470"/>
    <lineage>
        <taxon>Bacteria</taxon>
        <taxon>Bacillati</taxon>
        <taxon>Bacillota</taxon>
        <taxon>Bacilli</taxon>
        <taxon>Bacillales</taxon>
        <taxon>Paenibacillaceae</taxon>
    </lineage>
</organism>
<dbReference type="Proteomes" id="UP001596250">
    <property type="component" value="Unassembled WGS sequence"/>
</dbReference>
<evidence type="ECO:0000313" key="6">
    <source>
        <dbReference type="EMBL" id="MFC5985476.1"/>
    </source>
</evidence>
<dbReference type="InterPro" id="IPR027417">
    <property type="entry name" value="P-loop_NTPase"/>
</dbReference>
<dbReference type="InterPro" id="IPR003593">
    <property type="entry name" value="AAA+_ATPase"/>
</dbReference>
<comment type="similarity">
    <text evidence="1">Belongs to the ABC transporter superfamily.</text>
</comment>
<evidence type="ECO:0000256" key="1">
    <source>
        <dbReference type="ARBA" id="ARBA00005417"/>
    </source>
</evidence>
<dbReference type="SUPFAM" id="SSF52540">
    <property type="entry name" value="P-loop containing nucleoside triphosphate hydrolases"/>
    <property type="match status" value="1"/>
</dbReference>
<evidence type="ECO:0000256" key="4">
    <source>
        <dbReference type="ARBA" id="ARBA00022840"/>
    </source>
</evidence>
<dbReference type="SMART" id="SM00382">
    <property type="entry name" value="AAA"/>
    <property type="match status" value="1"/>
</dbReference>